<dbReference type="AlphaFoldDB" id="A0A0D8ZLU0"/>
<accession>A0A0D8ZLU0</accession>
<sequence>MSWAIAHTDKPNSFNMIDTFDVMWIIPNSLEDIADLPEEASVDELKKICQLKSIKAIIFDAEGICQGSITASGDYQEWAIL</sequence>
<organism evidence="1 2">
    <name type="scientific">Aliterella atlantica CENA595</name>
    <dbReference type="NCBI Taxonomy" id="1618023"/>
    <lineage>
        <taxon>Bacteria</taxon>
        <taxon>Bacillati</taxon>
        <taxon>Cyanobacteriota</taxon>
        <taxon>Cyanophyceae</taxon>
        <taxon>Chroococcidiopsidales</taxon>
        <taxon>Aliterellaceae</taxon>
        <taxon>Aliterella</taxon>
    </lineage>
</organism>
<keyword evidence="2" id="KW-1185">Reference proteome</keyword>
<dbReference type="EMBL" id="JYON01000047">
    <property type="protein sequence ID" value="KJH69404.1"/>
    <property type="molecule type" value="Genomic_DNA"/>
</dbReference>
<name>A0A0D8ZLU0_9CYAN</name>
<protein>
    <submittedName>
        <fullName evidence="1">Uncharacterized protein</fullName>
    </submittedName>
</protein>
<gene>
    <name evidence="1" type="ORF">UH38_24180</name>
</gene>
<proteinExistence type="predicted"/>
<dbReference type="Proteomes" id="UP000032452">
    <property type="component" value="Unassembled WGS sequence"/>
</dbReference>
<evidence type="ECO:0000313" key="2">
    <source>
        <dbReference type="Proteomes" id="UP000032452"/>
    </source>
</evidence>
<evidence type="ECO:0000313" key="1">
    <source>
        <dbReference type="EMBL" id="KJH69404.1"/>
    </source>
</evidence>
<comment type="caution">
    <text evidence="1">The sequence shown here is derived from an EMBL/GenBank/DDBJ whole genome shotgun (WGS) entry which is preliminary data.</text>
</comment>
<dbReference type="RefSeq" id="WP_045057274.1">
    <property type="nucleotide sequence ID" value="NZ_CAWMDP010000010.1"/>
</dbReference>
<reference evidence="1 2" key="1">
    <citation type="submission" date="2015-02" db="EMBL/GenBank/DDBJ databases">
        <title>Draft genome of a novel marine cyanobacterium (Chroococcales) isolated from South Atlantic Ocean.</title>
        <authorList>
            <person name="Rigonato J."/>
            <person name="Alvarenga D.O."/>
            <person name="Branco L.H."/>
            <person name="Varani A.M."/>
            <person name="Brandini F.P."/>
            <person name="Fiore M.F."/>
        </authorList>
    </citation>
    <scope>NUCLEOTIDE SEQUENCE [LARGE SCALE GENOMIC DNA]</scope>
    <source>
        <strain evidence="1 2">CENA595</strain>
    </source>
</reference>